<feature type="transmembrane region" description="Helical" evidence="1">
    <location>
        <begin position="117"/>
        <end position="137"/>
    </location>
</feature>
<proteinExistence type="predicted"/>
<organism evidence="2 3">
    <name type="scientific">Hymenobacter monticola</name>
    <dbReference type="NCBI Taxonomy" id="1705399"/>
    <lineage>
        <taxon>Bacteria</taxon>
        <taxon>Pseudomonadati</taxon>
        <taxon>Bacteroidota</taxon>
        <taxon>Cytophagia</taxon>
        <taxon>Cytophagales</taxon>
        <taxon>Hymenobacteraceae</taxon>
        <taxon>Hymenobacter</taxon>
    </lineage>
</organism>
<evidence type="ECO:0000256" key="1">
    <source>
        <dbReference type="SAM" id="Phobius"/>
    </source>
</evidence>
<sequence>MQPALSPSSFHWPLWRKWLFCFSCIYLLLFTSPLNWLGSVPVLGEVAGLYGAAEGWLVNLGNAHLFHVKDVLVPLNGSGDTSYGYAQLCLFALAATVGACLWVLLDRRRPNYNRGYYWLLVLVRYFVALNALGYGILKLFALQMVPPPLSALATPLGDFLPMRFSWYFIGYSQPYQVFSGAAEVLAGVLLLWRRTSTLGAFVAASVFLNVMMLNLCYDIPVKIFSIHLFALSVFLLLGDAGRLFSFFVLNRPTPPAPAPPLLPWRWRVAQLTIKAVFIGVFALLPLYQYAQGNASAGAPAKGRLATGFFEVEKFEANVPDSLRWKDVIFEANPTGSILTADTLLRQRYRRGYFAYTLDSAHHTIAFKKMASDSLPLFTLRYAQPDTNHVLLRGKIRNDSVYVALRRQKRHFQLAERQFHWLSEANR</sequence>
<feature type="transmembrane region" description="Helical" evidence="1">
    <location>
        <begin position="85"/>
        <end position="105"/>
    </location>
</feature>
<protein>
    <recommendedName>
        <fullName evidence="4">DoxX family protein</fullName>
    </recommendedName>
</protein>
<dbReference type="EMBL" id="CP094534">
    <property type="protein sequence ID" value="UOE36157.1"/>
    <property type="molecule type" value="Genomic_DNA"/>
</dbReference>
<accession>A0ABY4BAG7</accession>
<dbReference type="RefSeq" id="WP_243519696.1">
    <property type="nucleotide sequence ID" value="NZ_CP094534.1"/>
</dbReference>
<keyword evidence="1" id="KW-1133">Transmembrane helix</keyword>
<feature type="transmembrane region" description="Helical" evidence="1">
    <location>
        <begin position="198"/>
        <end position="216"/>
    </location>
</feature>
<feature type="transmembrane region" description="Helical" evidence="1">
    <location>
        <begin position="268"/>
        <end position="287"/>
    </location>
</feature>
<keyword evidence="1" id="KW-0472">Membrane</keyword>
<feature type="transmembrane region" description="Helical" evidence="1">
    <location>
        <begin position="228"/>
        <end position="248"/>
    </location>
</feature>
<evidence type="ECO:0000313" key="3">
    <source>
        <dbReference type="Proteomes" id="UP000831390"/>
    </source>
</evidence>
<keyword evidence="1" id="KW-0812">Transmembrane</keyword>
<keyword evidence="3" id="KW-1185">Reference proteome</keyword>
<reference evidence="2 3" key="1">
    <citation type="submission" date="2022-03" db="EMBL/GenBank/DDBJ databases">
        <title>Hymenobactersp. isolated from the air.</title>
        <authorList>
            <person name="Won M."/>
            <person name="Kwon S.-W."/>
        </authorList>
    </citation>
    <scope>NUCLEOTIDE SEQUENCE [LARGE SCALE GENOMIC DNA]</scope>
    <source>
        <strain evidence="2 3">KACC 22596</strain>
    </source>
</reference>
<evidence type="ECO:0008006" key="4">
    <source>
        <dbReference type="Google" id="ProtNLM"/>
    </source>
</evidence>
<feature type="transmembrane region" description="Helical" evidence="1">
    <location>
        <begin position="18"/>
        <end position="37"/>
    </location>
</feature>
<dbReference type="Proteomes" id="UP000831390">
    <property type="component" value="Chromosome"/>
</dbReference>
<gene>
    <name evidence="2" type="ORF">MTP16_11060</name>
</gene>
<evidence type="ECO:0000313" key="2">
    <source>
        <dbReference type="EMBL" id="UOE36157.1"/>
    </source>
</evidence>
<name>A0ABY4BAG7_9BACT</name>